<dbReference type="HOGENOM" id="CLU_154430_0_0_7"/>
<dbReference type="OrthoDB" id="5459009at2"/>
<name>C6BYS7_MARSD</name>
<dbReference type="EMBL" id="CP001649">
    <property type="protein sequence ID" value="ACS80684.1"/>
    <property type="molecule type" value="Genomic_DNA"/>
</dbReference>
<sequence>MVSGNPYDLLADRLESISTQIREIEAEARKVLYENNDDAGYKELMRRKAMVLAGLYDEVEPLAESVKNEFKERLERFSLSASQSLEVGSVFFMSALLYPDDYKDGDPNDLELFVTKVRAVSGR</sequence>
<keyword evidence="2" id="KW-1185">Reference proteome</keyword>
<evidence type="ECO:0000313" key="1">
    <source>
        <dbReference type="EMBL" id="ACS80684.1"/>
    </source>
</evidence>
<dbReference type="eggNOG" id="ENOG5034414">
    <property type="taxonomic scope" value="Bacteria"/>
</dbReference>
<proteinExistence type="predicted"/>
<dbReference type="Proteomes" id="UP000002601">
    <property type="component" value="Chromosome"/>
</dbReference>
<protein>
    <submittedName>
        <fullName evidence="1">Uncharacterized protein</fullName>
    </submittedName>
</protein>
<dbReference type="AlphaFoldDB" id="C6BYS7"/>
<dbReference type="KEGG" id="dsa:Desal_2630"/>
<dbReference type="RefSeq" id="WP_015852500.1">
    <property type="nucleotide sequence ID" value="NC_012881.1"/>
</dbReference>
<accession>C6BYS7</accession>
<reference evidence="1 2" key="1">
    <citation type="submission" date="2009-06" db="EMBL/GenBank/DDBJ databases">
        <title>Complete sequence of Desulfovibrio salexigens DSM 2638.</title>
        <authorList>
            <consortium name="US DOE Joint Genome Institute"/>
            <person name="Lucas S."/>
            <person name="Copeland A."/>
            <person name="Lapidus A."/>
            <person name="Glavina del Rio T."/>
            <person name="Tice H."/>
            <person name="Bruce D."/>
            <person name="Goodwin L."/>
            <person name="Pitluck S."/>
            <person name="Munk A.C."/>
            <person name="Brettin T."/>
            <person name="Detter J.C."/>
            <person name="Han C."/>
            <person name="Tapia R."/>
            <person name="Larimer F."/>
            <person name="Land M."/>
            <person name="Hauser L."/>
            <person name="Kyrpides N."/>
            <person name="Anderson I."/>
            <person name="Wall J.D."/>
            <person name="Arkin A.P."/>
            <person name="Dehal P."/>
            <person name="Chivian D."/>
            <person name="Giles B."/>
            <person name="Hazen T.C."/>
        </authorList>
    </citation>
    <scope>NUCLEOTIDE SEQUENCE [LARGE SCALE GENOMIC DNA]</scope>
    <source>
        <strain evidence="2">ATCC 14822 / DSM 2638 / NCIMB 8403 / VKM B-1763</strain>
    </source>
</reference>
<organism evidence="1 2">
    <name type="scientific">Maridesulfovibrio salexigens (strain ATCC 14822 / DSM 2638 / NCIMB 8403 / VKM B-1763)</name>
    <name type="common">Desulfovibrio salexigens</name>
    <dbReference type="NCBI Taxonomy" id="526222"/>
    <lineage>
        <taxon>Bacteria</taxon>
        <taxon>Pseudomonadati</taxon>
        <taxon>Thermodesulfobacteriota</taxon>
        <taxon>Desulfovibrionia</taxon>
        <taxon>Desulfovibrionales</taxon>
        <taxon>Desulfovibrionaceae</taxon>
        <taxon>Maridesulfovibrio</taxon>
    </lineage>
</organism>
<gene>
    <name evidence="1" type="ordered locus">Desal_2630</name>
</gene>
<evidence type="ECO:0000313" key="2">
    <source>
        <dbReference type="Proteomes" id="UP000002601"/>
    </source>
</evidence>
<dbReference type="STRING" id="526222.Desal_2630"/>